<sequence length="189" mass="21165">MYGLCVFTEANDKVWASQQRHLECIQDPKDSMYRVAHSMTIKAVDVPYYKCLRGSNSLEGFHKALPNDSRYTNLKGRINCNVFKCFFIWCVPGFPSYEMLKMSVKTSVSSTAQSLSTCPGMLSGPGALHTLILLKDLLTLSASSPGHREEVEFSEQWCCFASQSEQRRRSARSAERCCCHRSVVGACSP</sequence>
<comment type="caution">
    <text evidence="1">The sequence shown here is derived from an EMBL/GenBank/DDBJ whole genome shotgun (WGS) entry which is preliminary data.</text>
</comment>
<protein>
    <submittedName>
        <fullName evidence="1">Uncharacterized protein</fullName>
    </submittedName>
</protein>
<keyword evidence="2" id="KW-1185">Reference proteome</keyword>
<evidence type="ECO:0000313" key="1">
    <source>
        <dbReference type="EMBL" id="KAK2825140.1"/>
    </source>
</evidence>
<dbReference type="PANTHER" id="PTHR47773:SF1">
    <property type="entry name" value="C2H2-TYPE DOMAIN-CONTAINING PROTEIN"/>
    <property type="match status" value="1"/>
</dbReference>
<dbReference type="AlphaFoldDB" id="A0AA88LVT6"/>
<reference evidence="1" key="1">
    <citation type="submission" date="2023-08" db="EMBL/GenBank/DDBJ databases">
        <title>Pelteobagrus vachellii genome.</title>
        <authorList>
            <person name="Liu H."/>
        </authorList>
    </citation>
    <scope>NUCLEOTIDE SEQUENCE</scope>
    <source>
        <strain evidence="1">PRFRI_2022a</strain>
        <tissue evidence="1">Muscle</tissue>
    </source>
</reference>
<evidence type="ECO:0000313" key="2">
    <source>
        <dbReference type="Proteomes" id="UP001187315"/>
    </source>
</evidence>
<dbReference type="Proteomes" id="UP001187315">
    <property type="component" value="Unassembled WGS sequence"/>
</dbReference>
<accession>A0AA88LVT6</accession>
<dbReference type="PANTHER" id="PTHR47773">
    <property type="entry name" value="SI:DKEY-9I5.2-RELATED"/>
    <property type="match status" value="1"/>
</dbReference>
<dbReference type="EMBL" id="JAVHJS010000020">
    <property type="protein sequence ID" value="KAK2825140.1"/>
    <property type="molecule type" value="Genomic_DNA"/>
</dbReference>
<organism evidence="1 2">
    <name type="scientific">Tachysurus vachellii</name>
    <name type="common">Darkbarbel catfish</name>
    <name type="synonym">Pelteobagrus vachellii</name>
    <dbReference type="NCBI Taxonomy" id="175792"/>
    <lineage>
        <taxon>Eukaryota</taxon>
        <taxon>Metazoa</taxon>
        <taxon>Chordata</taxon>
        <taxon>Craniata</taxon>
        <taxon>Vertebrata</taxon>
        <taxon>Euteleostomi</taxon>
        <taxon>Actinopterygii</taxon>
        <taxon>Neopterygii</taxon>
        <taxon>Teleostei</taxon>
        <taxon>Ostariophysi</taxon>
        <taxon>Siluriformes</taxon>
        <taxon>Bagridae</taxon>
        <taxon>Tachysurus</taxon>
    </lineage>
</organism>
<gene>
    <name evidence="1" type="ORF">Q7C36_019067</name>
</gene>
<proteinExistence type="predicted"/>
<name>A0AA88LVT6_TACVA</name>